<dbReference type="AlphaFoldDB" id="A0A5B8UHH6"/>
<feature type="transmembrane region" description="Helical" evidence="1">
    <location>
        <begin position="79"/>
        <end position="97"/>
    </location>
</feature>
<dbReference type="PANTHER" id="PTHR14969">
    <property type="entry name" value="SPHINGOSINE-1-PHOSPHATE PHOSPHOHYDROLASE"/>
    <property type="match status" value="1"/>
</dbReference>
<feature type="transmembrane region" description="Helical" evidence="1">
    <location>
        <begin position="131"/>
        <end position="150"/>
    </location>
</feature>
<feature type="transmembrane region" description="Helical" evidence="1">
    <location>
        <begin position="52"/>
        <end position="74"/>
    </location>
</feature>
<accession>A0A5B8UHH6</accession>
<dbReference type="OrthoDB" id="9773582at2"/>
<proteinExistence type="predicted"/>
<evidence type="ECO:0000313" key="3">
    <source>
        <dbReference type="EMBL" id="QEC55579.1"/>
    </source>
</evidence>
<reference evidence="3 4" key="1">
    <citation type="journal article" date="2015" name="Int. J. Syst. Evol. Microbiol.">
        <title>Flavisolibacter ginsenosidimutans sp. nov., with ginsenoside-converting activity isolated from soil used for cultivating ginseng.</title>
        <authorList>
            <person name="Zhao Y."/>
            <person name="Liu Q."/>
            <person name="Kang M.S."/>
            <person name="Jin F."/>
            <person name="Yu H."/>
            <person name="Im W.T."/>
        </authorList>
    </citation>
    <scope>NUCLEOTIDE SEQUENCE [LARGE SCALE GENOMIC DNA]</scope>
    <source>
        <strain evidence="3 4">Gsoil 636</strain>
    </source>
</reference>
<feature type="transmembrane region" description="Helical" evidence="1">
    <location>
        <begin position="157"/>
        <end position="175"/>
    </location>
</feature>
<evidence type="ECO:0000256" key="1">
    <source>
        <dbReference type="SAM" id="Phobius"/>
    </source>
</evidence>
<dbReference type="Gene3D" id="1.20.144.10">
    <property type="entry name" value="Phosphatidic acid phosphatase type 2/haloperoxidase"/>
    <property type="match status" value="1"/>
</dbReference>
<name>A0A5B8UHH6_9BACT</name>
<organism evidence="3 4">
    <name type="scientific">Flavisolibacter ginsenosidimutans</name>
    <dbReference type="NCBI Taxonomy" id="661481"/>
    <lineage>
        <taxon>Bacteria</taxon>
        <taxon>Pseudomonadati</taxon>
        <taxon>Bacteroidota</taxon>
        <taxon>Chitinophagia</taxon>
        <taxon>Chitinophagales</taxon>
        <taxon>Chitinophagaceae</taxon>
        <taxon>Flavisolibacter</taxon>
    </lineage>
</organism>
<feature type="transmembrane region" description="Helical" evidence="1">
    <location>
        <begin position="12"/>
        <end position="32"/>
    </location>
</feature>
<dbReference type="Proteomes" id="UP000321204">
    <property type="component" value="Chromosome"/>
</dbReference>
<sequence>MRLPREEYNHFLKAVFFSIVIALLLATFVAIYGKDKSFLMVNGHYSVEADYFFNWMTFLGEWLLWVPLFVYALFYKRDFLIAAFVALALCSLITFLFKQVVFPGQPRPLRLLHDLARVVPVVKHNNYVNSFPSGHTSTAFTTSLLLAFIVHRKWAPYVFPLIAFLVGYSRVYLAQHFVTDVLAGIFVGIVSSYCALLVYERFQKKKATVGRDSSPKDV</sequence>
<dbReference type="SUPFAM" id="SSF48317">
    <property type="entry name" value="Acid phosphatase/Vanadium-dependent haloperoxidase"/>
    <property type="match status" value="1"/>
</dbReference>
<feature type="transmembrane region" description="Helical" evidence="1">
    <location>
        <begin position="181"/>
        <end position="199"/>
    </location>
</feature>
<evidence type="ECO:0000313" key="4">
    <source>
        <dbReference type="Proteomes" id="UP000321204"/>
    </source>
</evidence>
<dbReference type="InterPro" id="IPR000326">
    <property type="entry name" value="PAP2/HPO"/>
</dbReference>
<keyword evidence="1" id="KW-0812">Transmembrane</keyword>
<dbReference type="Pfam" id="PF01569">
    <property type="entry name" value="PAP2"/>
    <property type="match status" value="1"/>
</dbReference>
<dbReference type="KEGG" id="fgg:FSB75_06590"/>
<dbReference type="EMBL" id="CP042433">
    <property type="protein sequence ID" value="QEC55579.1"/>
    <property type="molecule type" value="Genomic_DNA"/>
</dbReference>
<dbReference type="PANTHER" id="PTHR14969:SF13">
    <property type="entry name" value="AT30094P"/>
    <property type="match status" value="1"/>
</dbReference>
<gene>
    <name evidence="3" type="ORF">FSB75_06590</name>
</gene>
<keyword evidence="1" id="KW-0472">Membrane</keyword>
<dbReference type="SMART" id="SM00014">
    <property type="entry name" value="acidPPc"/>
    <property type="match status" value="1"/>
</dbReference>
<dbReference type="InterPro" id="IPR036938">
    <property type="entry name" value="PAP2/HPO_sf"/>
</dbReference>
<keyword evidence="1" id="KW-1133">Transmembrane helix</keyword>
<keyword evidence="4" id="KW-1185">Reference proteome</keyword>
<feature type="domain" description="Phosphatidic acid phosphatase type 2/haloperoxidase" evidence="2">
    <location>
        <begin position="79"/>
        <end position="196"/>
    </location>
</feature>
<protein>
    <submittedName>
        <fullName evidence="3">Phosphatase PAP2 family protein</fullName>
    </submittedName>
</protein>
<dbReference type="RefSeq" id="WP_146784553.1">
    <property type="nucleotide sequence ID" value="NZ_BAABIO010000002.1"/>
</dbReference>
<evidence type="ECO:0000259" key="2">
    <source>
        <dbReference type="SMART" id="SM00014"/>
    </source>
</evidence>